<dbReference type="InterPro" id="IPR001810">
    <property type="entry name" value="F-box_dom"/>
</dbReference>
<feature type="compositionally biased region" description="Low complexity" evidence="1">
    <location>
        <begin position="99"/>
        <end position="116"/>
    </location>
</feature>
<comment type="caution">
    <text evidence="3">The sequence shown here is derived from an EMBL/GenBank/DDBJ whole genome shotgun (WGS) entry which is preliminary data.</text>
</comment>
<organism evidence="3 4">
    <name type="scientific">Trichoderma gamsii</name>
    <dbReference type="NCBI Taxonomy" id="398673"/>
    <lineage>
        <taxon>Eukaryota</taxon>
        <taxon>Fungi</taxon>
        <taxon>Dikarya</taxon>
        <taxon>Ascomycota</taxon>
        <taxon>Pezizomycotina</taxon>
        <taxon>Sordariomycetes</taxon>
        <taxon>Hypocreomycetidae</taxon>
        <taxon>Hypocreales</taxon>
        <taxon>Hypocreaceae</taxon>
        <taxon>Trichoderma</taxon>
    </lineage>
</organism>
<evidence type="ECO:0000256" key="1">
    <source>
        <dbReference type="SAM" id="MobiDB-lite"/>
    </source>
</evidence>
<protein>
    <recommendedName>
        <fullName evidence="2">F-box domain-containing protein</fullName>
    </recommendedName>
</protein>
<name>A0A2K0T075_9HYPO</name>
<evidence type="ECO:0000313" key="4">
    <source>
        <dbReference type="Proteomes" id="UP000236546"/>
    </source>
</evidence>
<dbReference type="Pfam" id="PF12937">
    <property type="entry name" value="F-box-like"/>
    <property type="match status" value="1"/>
</dbReference>
<evidence type="ECO:0000259" key="2">
    <source>
        <dbReference type="PROSITE" id="PS50181"/>
    </source>
</evidence>
<dbReference type="InterPro" id="IPR036047">
    <property type="entry name" value="F-box-like_dom_sf"/>
</dbReference>
<dbReference type="OrthoDB" id="4986826at2759"/>
<proteinExistence type="predicted"/>
<gene>
    <name evidence="3" type="ORF">TGAMA5MH_09143</name>
</gene>
<dbReference type="Proteomes" id="UP000236546">
    <property type="component" value="Unassembled WGS sequence"/>
</dbReference>
<feature type="compositionally biased region" description="Acidic residues" evidence="1">
    <location>
        <begin position="122"/>
        <end position="133"/>
    </location>
</feature>
<dbReference type="PROSITE" id="PS50181">
    <property type="entry name" value="FBOX"/>
    <property type="match status" value="1"/>
</dbReference>
<dbReference type="AlphaFoldDB" id="A0A2K0T075"/>
<feature type="region of interest" description="Disordered" evidence="1">
    <location>
        <begin position="99"/>
        <end position="133"/>
    </location>
</feature>
<dbReference type="SUPFAM" id="SSF81383">
    <property type="entry name" value="F-box domain"/>
    <property type="match status" value="1"/>
</dbReference>
<dbReference type="SMART" id="SM00256">
    <property type="entry name" value="FBOX"/>
    <property type="match status" value="1"/>
</dbReference>
<reference evidence="3 4" key="1">
    <citation type="submission" date="2017-02" db="EMBL/GenBank/DDBJ databases">
        <title>Genomes of Trichoderma spp. with biocontrol activity.</title>
        <authorList>
            <person name="Gardiner D."/>
            <person name="Kazan K."/>
            <person name="Vos C."/>
            <person name="Harvey P."/>
        </authorList>
    </citation>
    <scope>NUCLEOTIDE SEQUENCE [LARGE SCALE GENOMIC DNA]</scope>
    <source>
        <strain evidence="3 4">A5MH</strain>
    </source>
</reference>
<accession>A0A2K0T075</accession>
<feature type="domain" description="F-box" evidence="2">
    <location>
        <begin position="1"/>
        <end position="43"/>
    </location>
</feature>
<dbReference type="CDD" id="cd09917">
    <property type="entry name" value="F-box_SF"/>
    <property type="match status" value="1"/>
</dbReference>
<dbReference type="EMBL" id="MTYH01000098">
    <property type="protein sequence ID" value="PNP38919.1"/>
    <property type="molecule type" value="Genomic_DNA"/>
</dbReference>
<evidence type="ECO:0000313" key="3">
    <source>
        <dbReference type="EMBL" id="PNP38919.1"/>
    </source>
</evidence>
<sequence length="193" mass="21325">MDSLPFELVSQILTHLPPADYKSARLTCHAFNDVLAKSTFSTLATFIDPITAKSTIERIASDLTRRPKAIWSPGCSVPKDLPVAESFLFAMHRALRGTACPSTSPCSSRASSVSSVNGAWSDSEDSEDSDAGPMEEDLAAWNFGRTVGIDDLTEEMLRQAMFRWALYLSYVYTGKGEAPQLWVMNSKKWALHR</sequence>